<dbReference type="Proteomes" id="UP001055811">
    <property type="component" value="Linkage Group LG07"/>
</dbReference>
<protein>
    <submittedName>
        <fullName evidence="1">Uncharacterized protein</fullName>
    </submittedName>
</protein>
<comment type="caution">
    <text evidence="1">The sequence shown here is derived from an EMBL/GenBank/DDBJ whole genome shotgun (WGS) entry which is preliminary data.</text>
</comment>
<dbReference type="EMBL" id="CM042015">
    <property type="protein sequence ID" value="KAI3708795.1"/>
    <property type="molecule type" value="Genomic_DNA"/>
</dbReference>
<accession>A0ACB9AGM3</accession>
<sequence length="260" mass="30842">MLFVYDDGYLHDSGLSLYDDGYLHDSGATTDIDDDHVDSDTVGSFCTMSQGERYISKVKALEAGKAAKRRQDEKEKERRLNKEAFKMERERVKKEKEREMELNRKIKQEEMNKREADMAARKKQREKDERAKKRKEEKRMMRILLRNKCAPDWVELNKEIRAGVAEWRLSLKKAWDHKENGDGSKWIEYFEILINNYPLSGYGASMRERQCSHWYIKPVLELLEIIQFRSPMKHSEADGNPSTYEKGLRLIDLNAFHWQK</sequence>
<evidence type="ECO:0000313" key="1">
    <source>
        <dbReference type="EMBL" id="KAI3708795.1"/>
    </source>
</evidence>
<keyword evidence="2" id="KW-1185">Reference proteome</keyword>
<evidence type="ECO:0000313" key="2">
    <source>
        <dbReference type="Proteomes" id="UP001055811"/>
    </source>
</evidence>
<proteinExistence type="predicted"/>
<reference evidence="1 2" key="2">
    <citation type="journal article" date="2022" name="Mol. Ecol. Resour.">
        <title>The genomes of chicory, endive, great burdock and yacon provide insights into Asteraceae paleo-polyploidization history and plant inulin production.</title>
        <authorList>
            <person name="Fan W."/>
            <person name="Wang S."/>
            <person name="Wang H."/>
            <person name="Wang A."/>
            <person name="Jiang F."/>
            <person name="Liu H."/>
            <person name="Zhao H."/>
            <person name="Xu D."/>
            <person name="Zhang Y."/>
        </authorList>
    </citation>
    <scope>NUCLEOTIDE SEQUENCE [LARGE SCALE GENOMIC DNA]</scope>
    <source>
        <strain evidence="2">cv. Punajuju</strain>
        <tissue evidence="1">Leaves</tissue>
    </source>
</reference>
<reference evidence="2" key="1">
    <citation type="journal article" date="2022" name="Mol. Ecol. Resour.">
        <title>The genomes of chicory, endive, great burdock and yacon provide insights into Asteraceae palaeo-polyploidization history and plant inulin production.</title>
        <authorList>
            <person name="Fan W."/>
            <person name="Wang S."/>
            <person name="Wang H."/>
            <person name="Wang A."/>
            <person name="Jiang F."/>
            <person name="Liu H."/>
            <person name="Zhao H."/>
            <person name="Xu D."/>
            <person name="Zhang Y."/>
        </authorList>
    </citation>
    <scope>NUCLEOTIDE SEQUENCE [LARGE SCALE GENOMIC DNA]</scope>
    <source>
        <strain evidence="2">cv. Punajuju</strain>
    </source>
</reference>
<organism evidence="1 2">
    <name type="scientific">Cichorium intybus</name>
    <name type="common">Chicory</name>
    <dbReference type="NCBI Taxonomy" id="13427"/>
    <lineage>
        <taxon>Eukaryota</taxon>
        <taxon>Viridiplantae</taxon>
        <taxon>Streptophyta</taxon>
        <taxon>Embryophyta</taxon>
        <taxon>Tracheophyta</taxon>
        <taxon>Spermatophyta</taxon>
        <taxon>Magnoliopsida</taxon>
        <taxon>eudicotyledons</taxon>
        <taxon>Gunneridae</taxon>
        <taxon>Pentapetalae</taxon>
        <taxon>asterids</taxon>
        <taxon>campanulids</taxon>
        <taxon>Asterales</taxon>
        <taxon>Asteraceae</taxon>
        <taxon>Cichorioideae</taxon>
        <taxon>Cichorieae</taxon>
        <taxon>Cichoriinae</taxon>
        <taxon>Cichorium</taxon>
    </lineage>
</organism>
<gene>
    <name evidence="1" type="ORF">L2E82_38249</name>
</gene>
<name>A0ACB9AGM3_CICIN</name>